<evidence type="ECO:0000313" key="3">
    <source>
        <dbReference type="Proteomes" id="UP000215902"/>
    </source>
</evidence>
<dbReference type="EMBL" id="NIVC01001216">
    <property type="protein sequence ID" value="PAA70641.1"/>
    <property type="molecule type" value="Genomic_DNA"/>
</dbReference>
<dbReference type="AlphaFoldDB" id="A0A267FA18"/>
<accession>A0A267FA18</accession>
<feature type="region of interest" description="Disordered" evidence="1">
    <location>
        <begin position="1"/>
        <end position="36"/>
    </location>
</feature>
<evidence type="ECO:0000256" key="1">
    <source>
        <dbReference type="SAM" id="MobiDB-lite"/>
    </source>
</evidence>
<gene>
    <name evidence="2" type="ORF">BOX15_Mlig005574g2</name>
</gene>
<reference evidence="2 3" key="1">
    <citation type="submission" date="2017-06" db="EMBL/GenBank/DDBJ databases">
        <title>A platform for efficient transgenesis in Macrostomum lignano, a flatworm model organism for stem cell research.</title>
        <authorList>
            <person name="Berezikov E."/>
        </authorList>
    </citation>
    <scope>NUCLEOTIDE SEQUENCE [LARGE SCALE GENOMIC DNA]</scope>
    <source>
        <strain evidence="2">DV1</strain>
        <tissue evidence="2">Whole organism</tissue>
    </source>
</reference>
<proteinExistence type="predicted"/>
<protein>
    <submittedName>
        <fullName evidence="2">Uncharacterized protein</fullName>
    </submittedName>
</protein>
<evidence type="ECO:0000313" key="2">
    <source>
        <dbReference type="EMBL" id="PAA70641.1"/>
    </source>
</evidence>
<name>A0A267FA18_9PLAT</name>
<comment type="caution">
    <text evidence="2">The sequence shown here is derived from an EMBL/GenBank/DDBJ whole genome shotgun (WGS) entry which is preliminary data.</text>
</comment>
<sequence>MTAATTYATAMPIDDESNNDQFGGSDTEEDKNKRNHLRLLLQTIPSIATSSSLHI</sequence>
<dbReference type="Proteomes" id="UP000215902">
    <property type="component" value="Unassembled WGS sequence"/>
</dbReference>
<organism evidence="2 3">
    <name type="scientific">Macrostomum lignano</name>
    <dbReference type="NCBI Taxonomy" id="282301"/>
    <lineage>
        <taxon>Eukaryota</taxon>
        <taxon>Metazoa</taxon>
        <taxon>Spiralia</taxon>
        <taxon>Lophotrochozoa</taxon>
        <taxon>Platyhelminthes</taxon>
        <taxon>Rhabditophora</taxon>
        <taxon>Macrostomorpha</taxon>
        <taxon>Macrostomida</taxon>
        <taxon>Macrostomidae</taxon>
        <taxon>Macrostomum</taxon>
    </lineage>
</organism>
<keyword evidence="3" id="KW-1185">Reference proteome</keyword>
<feature type="compositionally biased region" description="Low complexity" evidence="1">
    <location>
        <begin position="1"/>
        <end position="10"/>
    </location>
</feature>